<dbReference type="RefSeq" id="WP_101359424.1">
    <property type="nucleotide sequence ID" value="NZ_NKXO01000038.1"/>
</dbReference>
<keyword evidence="3" id="KW-1185">Reference proteome</keyword>
<evidence type="ECO:0000313" key="2">
    <source>
        <dbReference type="EMBL" id="PKQ67056.1"/>
    </source>
</evidence>
<keyword evidence="1" id="KW-1133">Transmembrane helix</keyword>
<dbReference type="Proteomes" id="UP000233387">
    <property type="component" value="Unassembled WGS sequence"/>
</dbReference>
<keyword evidence="1" id="KW-0472">Membrane</keyword>
<reference evidence="2 3" key="1">
    <citation type="submission" date="2017-06" db="EMBL/GenBank/DDBJ databases">
        <title>Raineya orbicola gen. nov., sp. nov. a slightly thermophilic bacterium of the phylum Bacteroidetes and the description of Raineyaceae fam. nov.</title>
        <authorList>
            <person name="Albuquerque L."/>
            <person name="Polonia A.R.M."/>
            <person name="Barroso C."/>
            <person name="Froufe H.J.C."/>
            <person name="Lage O."/>
            <person name="Lobo-Da-Cunha A."/>
            <person name="Egas C."/>
            <person name="Da Costa M.S."/>
        </authorList>
    </citation>
    <scope>NUCLEOTIDE SEQUENCE [LARGE SCALE GENOMIC DNA]</scope>
    <source>
        <strain evidence="2 3">SPSPC-11</strain>
    </source>
</reference>
<comment type="caution">
    <text evidence="2">The sequence shown here is derived from an EMBL/GenBank/DDBJ whole genome shotgun (WGS) entry which is preliminary data.</text>
</comment>
<gene>
    <name evidence="2" type="ORF">Rain11_2161</name>
</gene>
<organism evidence="2 3">
    <name type="scientific">Raineya orbicola</name>
    <dbReference type="NCBI Taxonomy" id="2016530"/>
    <lineage>
        <taxon>Bacteria</taxon>
        <taxon>Pseudomonadati</taxon>
        <taxon>Bacteroidota</taxon>
        <taxon>Cytophagia</taxon>
        <taxon>Cytophagales</taxon>
        <taxon>Raineyaceae</taxon>
        <taxon>Raineya</taxon>
    </lineage>
</organism>
<keyword evidence="1" id="KW-0812">Transmembrane</keyword>
<feature type="transmembrane region" description="Helical" evidence="1">
    <location>
        <begin position="14"/>
        <end position="36"/>
    </location>
</feature>
<accession>A0A2N3I9R5</accession>
<feature type="transmembrane region" description="Helical" evidence="1">
    <location>
        <begin position="48"/>
        <end position="75"/>
    </location>
</feature>
<dbReference type="AlphaFoldDB" id="A0A2N3I9R5"/>
<proteinExistence type="predicted"/>
<sequence>MKKFLFFEVLIMPYVVKILFWLIEIVLFIVSLYFIFFEKMGKFPERLLVGLLGFSFITIIVRLFLETWLVIFGIYEQLRKTKDLLK</sequence>
<dbReference type="Pfam" id="PF14110">
    <property type="entry name" value="DUF4282"/>
    <property type="match status" value="1"/>
</dbReference>
<evidence type="ECO:0000313" key="3">
    <source>
        <dbReference type="Proteomes" id="UP000233387"/>
    </source>
</evidence>
<evidence type="ECO:0008006" key="4">
    <source>
        <dbReference type="Google" id="ProtNLM"/>
    </source>
</evidence>
<dbReference type="EMBL" id="NKXO01000038">
    <property type="protein sequence ID" value="PKQ67056.1"/>
    <property type="molecule type" value="Genomic_DNA"/>
</dbReference>
<name>A0A2N3I9R5_9BACT</name>
<evidence type="ECO:0000256" key="1">
    <source>
        <dbReference type="SAM" id="Phobius"/>
    </source>
</evidence>
<dbReference type="InterPro" id="IPR025557">
    <property type="entry name" value="DUF4282"/>
</dbReference>
<protein>
    <recommendedName>
        <fullName evidence="4">DUF4282 domain-containing protein</fullName>
    </recommendedName>
</protein>